<protein>
    <recommendedName>
        <fullName evidence="3">GGDEF domain-containing protein</fullName>
    </recommendedName>
</protein>
<keyword evidence="2" id="KW-0175">Coiled coil</keyword>
<dbReference type="Gene3D" id="3.30.70.270">
    <property type="match status" value="1"/>
</dbReference>
<proteinExistence type="predicted"/>
<sequence>MEAGLRKRSSVGCKAFDRPPAYAGGMTLPAAAPLPSEEWSALLPPALQPYEARLSPERSLARVDGLLQLVTEPHPLQDRVDLALAARDLAAFLNDAERQAGANFHLAHLLDSAEGLAAARLAASQYEHLRDPERERQSLYRVAQLAPDPREALVAAVQATELARDALDGALEEQALRRSAALLMDLEDHAGALGAARAALALAGEDAARQHASLPLLLLLGDLHLRAGDAVEALAAFRAAAYLVNGQGTAEQAEALGGVGRAYLAQGDLERAGKFLEKATEVARDLDAPALHARLLNALAAAQTDPGRVSPILKGSLALTGDAPRLHGETLLRLGQHAQGHGQTREAREAFLEAASVGQASGDAINEAEAHAGLAALALAQGNAEAAVPALRRWGELQASAREAQLGAQRRVQDALRDAQHGLALRRERREARDTLDSAMDQASAQLQELQQLVSRWRGTSMLDPDSGARSREYGVDLLRQHFRRSERTRAPLSLAVVAVEFPGAHSDVKDTLLESNVMTAVARLLQRSVRDTDTVARFDQFKFMVVLPDTDVAGARVAMERVLLGVTQEDWAAQGLTSPATLAVGLAARGFIQGVEQMIDVADAEQYRARRQGPDTLSVAC</sequence>
<dbReference type="PROSITE" id="PS50887">
    <property type="entry name" value="GGDEF"/>
    <property type="match status" value="1"/>
</dbReference>
<evidence type="ECO:0000313" key="4">
    <source>
        <dbReference type="EMBL" id="GGR95234.1"/>
    </source>
</evidence>
<dbReference type="InterPro" id="IPR043128">
    <property type="entry name" value="Rev_trsase/Diguanyl_cyclase"/>
</dbReference>
<dbReference type="Gene3D" id="1.25.40.10">
    <property type="entry name" value="Tetratricopeptide repeat domain"/>
    <property type="match status" value="1"/>
</dbReference>
<evidence type="ECO:0000313" key="5">
    <source>
        <dbReference type="Proteomes" id="UP000644548"/>
    </source>
</evidence>
<name>A0ABQ2S555_9DEIO</name>
<evidence type="ECO:0000256" key="1">
    <source>
        <dbReference type="PROSITE-ProRule" id="PRU00339"/>
    </source>
</evidence>
<keyword evidence="5" id="KW-1185">Reference proteome</keyword>
<dbReference type="Proteomes" id="UP000644548">
    <property type="component" value="Unassembled WGS sequence"/>
</dbReference>
<dbReference type="NCBIfam" id="TIGR00254">
    <property type="entry name" value="GGDEF"/>
    <property type="match status" value="1"/>
</dbReference>
<dbReference type="Pfam" id="PF00990">
    <property type="entry name" value="GGDEF"/>
    <property type="match status" value="1"/>
</dbReference>
<dbReference type="EMBL" id="BMQN01000004">
    <property type="protein sequence ID" value="GGR95234.1"/>
    <property type="molecule type" value="Genomic_DNA"/>
</dbReference>
<feature type="domain" description="GGDEF" evidence="3">
    <location>
        <begin position="491"/>
        <end position="622"/>
    </location>
</feature>
<dbReference type="SUPFAM" id="SSF48452">
    <property type="entry name" value="TPR-like"/>
    <property type="match status" value="2"/>
</dbReference>
<dbReference type="SMART" id="SM00267">
    <property type="entry name" value="GGDEF"/>
    <property type="match status" value="1"/>
</dbReference>
<dbReference type="SMART" id="SM00028">
    <property type="entry name" value="TPR"/>
    <property type="match status" value="5"/>
</dbReference>
<dbReference type="PROSITE" id="PS50005">
    <property type="entry name" value="TPR"/>
    <property type="match status" value="1"/>
</dbReference>
<reference evidence="5" key="1">
    <citation type="journal article" date="2019" name="Int. J. Syst. Evol. Microbiol.">
        <title>The Global Catalogue of Microorganisms (GCM) 10K type strain sequencing project: providing services to taxonomists for standard genome sequencing and annotation.</title>
        <authorList>
            <consortium name="The Broad Institute Genomics Platform"/>
            <consortium name="The Broad Institute Genome Sequencing Center for Infectious Disease"/>
            <person name="Wu L."/>
            <person name="Ma J."/>
        </authorList>
    </citation>
    <scope>NUCLEOTIDE SEQUENCE [LARGE SCALE GENOMIC DNA]</scope>
    <source>
        <strain evidence="5">JCM 31405</strain>
    </source>
</reference>
<dbReference type="SUPFAM" id="SSF55073">
    <property type="entry name" value="Nucleotide cyclase"/>
    <property type="match status" value="1"/>
</dbReference>
<accession>A0ABQ2S555</accession>
<dbReference type="Pfam" id="PF13181">
    <property type="entry name" value="TPR_8"/>
    <property type="match status" value="1"/>
</dbReference>
<evidence type="ECO:0000259" key="3">
    <source>
        <dbReference type="PROSITE" id="PS50887"/>
    </source>
</evidence>
<feature type="coiled-coil region" evidence="2">
    <location>
        <begin position="433"/>
        <end position="460"/>
    </location>
</feature>
<dbReference type="InterPro" id="IPR000160">
    <property type="entry name" value="GGDEF_dom"/>
</dbReference>
<dbReference type="InterPro" id="IPR029787">
    <property type="entry name" value="Nucleotide_cyclase"/>
</dbReference>
<organism evidence="4 5">
    <name type="scientific">Deinococcus sedimenti</name>
    <dbReference type="NCBI Taxonomy" id="1867090"/>
    <lineage>
        <taxon>Bacteria</taxon>
        <taxon>Thermotogati</taxon>
        <taxon>Deinococcota</taxon>
        <taxon>Deinococci</taxon>
        <taxon>Deinococcales</taxon>
        <taxon>Deinococcaceae</taxon>
        <taxon>Deinococcus</taxon>
    </lineage>
</organism>
<dbReference type="InterPro" id="IPR011990">
    <property type="entry name" value="TPR-like_helical_dom_sf"/>
</dbReference>
<evidence type="ECO:0000256" key="2">
    <source>
        <dbReference type="SAM" id="Coils"/>
    </source>
</evidence>
<feature type="repeat" description="TPR" evidence="1">
    <location>
        <begin position="253"/>
        <end position="286"/>
    </location>
</feature>
<gene>
    <name evidence="4" type="ORF">GCM10008960_22680</name>
</gene>
<comment type="caution">
    <text evidence="4">The sequence shown here is derived from an EMBL/GenBank/DDBJ whole genome shotgun (WGS) entry which is preliminary data.</text>
</comment>
<dbReference type="InterPro" id="IPR019734">
    <property type="entry name" value="TPR_rpt"/>
</dbReference>
<keyword evidence="1" id="KW-0802">TPR repeat</keyword>